<sequence>MSIRCRMNGHCIEMWLGPPDDPESDLIACFDKAYLPEVQSQLNQMHKWPKLHQYNGKVHPVKRNK</sequence>
<gene>
    <name evidence="1" type="ORF">vBKpPFBKp27_067</name>
</gene>
<evidence type="ECO:0000313" key="1">
    <source>
        <dbReference type="EMBL" id="QQV91677.1"/>
    </source>
</evidence>
<protein>
    <submittedName>
        <fullName evidence="1">Uncharacterized protein</fullName>
    </submittedName>
</protein>
<accession>A0A7U0J6R2</accession>
<dbReference type="EMBL" id="MW394388">
    <property type="protein sequence ID" value="QQV91677.1"/>
    <property type="molecule type" value="Genomic_DNA"/>
</dbReference>
<organism evidence="1 2">
    <name type="scientific">Klebsiella phage vB_KpP_FBKp27</name>
    <dbReference type="NCBI Taxonomy" id="2801837"/>
    <lineage>
        <taxon>Viruses</taxon>
        <taxon>Duplodnaviria</taxon>
        <taxon>Heunggongvirae</taxon>
        <taxon>Uroviricota</taxon>
        <taxon>Caudoviricetes</taxon>
        <taxon>Schitoviridae</taxon>
        <taxon>Efbeekayvirus</taxon>
        <taxon>Efbeekayvirus Fbkp27</taxon>
    </lineage>
</organism>
<keyword evidence="2" id="KW-1185">Reference proteome</keyword>
<proteinExistence type="predicted"/>
<name>A0A7U0J6R2_9CAUD</name>
<reference evidence="1 2" key="1">
    <citation type="submission" date="2020-12" db="EMBL/GenBank/DDBJ databases">
        <title>Genomic characterization of four novel bacteriophages infecting Klebsiella pneumoniae.</title>
        <authorList>
            <person name="Estrada Bonilla B."/>
            <person name="Costa A.R."/>
            <person name="van Rossum T."/>
            <person name="Hagedoorn S."/>
            <person name="Wallinga H."/>
            <person name="Xiao M."/>
            <person name="Song W."/>
            <person name="Haas P.-J."/>
            <person name="Nobrega F.L."/>
            <person name="Brouns S.J.J."/>
        </authorList>
    </citation>
    <scope>NUCLEOTIDE SEQUENCE [LARGE SCALE GENOMIC DNA]</scope>
</reference>
<dbReference type="Proteomes" id="UP000596379">
    <property type="component" value="Segment"/>
</dbReference>
<evidence type="ECO:0000313" key="2">
    <source>
        <dbReference type="Proteomes" id="UP000596379"/>
    </source>
</evidence>